<dbReference type="EMBL" id="VJOO01000023">
    <property type="protein sequence ID" value="TSE35818.1"/>
    <property type="molecule type" value="Genomic_DNA"/>
</dbReference>
<dbReference type="GO" id="GO:0007165">
    <property type="term" value="P:signal transduction"/>
    <property type="evidence" value="ECO:0007669"/>
    <property type="project" value="InterPro"/>
</dbReference>
<evidence type="ECO:0000313" key="4">
    <source>
        <dbReference type="Proteomes" id="UP000091969"/>
    </source>
</evidence>
<reference evidence="3 5" key="2">
    <citation type="submission" date="2019-07" db="EMBL/GenBank/DDBJ databases">
        <title>Tepidimonas fonticaldi AT-A2 draft genome.</title>
        <authorList>
            <person name="Da Costa M.S."/>
            <person name="Froufe H.J.C."/>
            <person name="Egas C."/>
            <person name="Albuquerque L."/>
        </authorList>
    </citation>
    <scope>NUCLEOTIDE SEQUENCE [LARGE SCALE GENOMIC DNA]</scope>
    <source>
        <strain evidence="3 5">AT-A2</strain>
    </source>
</reference>
<evidence type="ECO:0000313" key="2">
    <source>
        <dbReference type="EMBL" id="OBS31826.1"/>
    </source>
</evidence>
<evidence type="ECO:0000259" key="1">
    <source>
        <dbReference type="SMART" id="SM00260"/>
    </source>
</evidence>
<name>A0A1A6DYS6_9BURK</name>
<evidence type="ECO:0000313" key="5">
    <source>
        <dbReference type="Proteomes" id="UP000316388"/>
    </source>
</evidence>
<dbReference type="STRING" id="1101373.A9O67_11585"/>
<organism evidence="2 4">
    <name type="scientific">Tepidimonas fonticaldi</name>
    <dbReference type="NCBI Taxonomy" id="1101373"/>
    <lineage>
        <taxon>Bacteria</taxon>
        <taxon>Pseudomonadati</taxon>
        <taxon>Pseudomonadota</taxon>
        <taxon>Betaproteobacteria</taxon>
        <taxon>Burkholderiales</taxon>
        <taxon>Tepidimonas</taxon>
    </lineage>
</organism>
<dbReference type="Proteomes" id="UP000316388">
    <property type="component" value="Unassembled WGS sequence"/>
</dbReference>
<comment type="caution">
    <text evidence="2">The sequence shown here is derived from an EMBL/GenBank/DDBJ whole genome shotgun (WGS) entry which is preliminary data.</text>
</comment>
<dbReference type="InterPro" id="IPR002545">
    <property type="entry name" value="CheW-lke_dom"/>
</dbReference>
<proteinExistence type="predicted"/>
<dbReference type="AlphaFoldDB" id="A0A1A6DYS6"/>
<reference evidence="2 4" key="1">
    <citation type="submission" date="2016-06" db="EMBL/GenBank/DDBJ databases">
        <title>Genome sequence of Tepidimonas fonticaldi PL17.</title>
        <authorList>
            <person name="Pinnaka A.K."/>
        </authorList>
    </citation>
    <scope>NUCLEOTIDE SEQUENCE [LARGE SCALE GENOMIC DNA]</scope>
    <source>
        <strain evidence="2 4">PL17</strain>
    </source>
</reference>
<dbReference type="RefSeq" id="WP_068606586.1">
    <property type="nucleotide sequence ID" value="NZ_LZDH01000006.1"/>
</dbReference>
<dbReference type="GO" id="GO:0006935">
    <property type="term" value="P:chemotaxis"/>
    <property type="evidence" value="ECO:0007669"/>
    <property type="project" value="InterPro"/>
</dbReference>
<sequence length="192" mass="20147">MAALAEHPAQGPHGLTAFQADLARRLAAAVREPVRPGWMALSWRGVEVLLPLTDASEIVSPLPVQPLPHARPWVRGVAGVRGAVVALIDWVAALGLPPAGGAVGPDRPAPTHWLILAPATGLPLALCVDRLPGLRGPAPLTPAAAPAPWRKAWRDADGRVVPQMDAALIRDRIAPAGLHQPAWAPPPRTDHV</sequence>
<dbReference type="InterPro" id="IPR036061">
    <property type="entry name" value="CheW-like_dom_sf"/>
</dbReference>
<dbReference type="Proteomes" id="UP000091969">
    <property type="component" value="Unassembled WGS sequence"/>
</dbReference>
<dbReference type="OrthoDB" id="5298045at2"/>
<protein>
    <submittedName>
        <fullName evidence="3">CheW-like domain protein</fullName>
    </submittedName>
</protein>
<evidence type="ECO:0000313" key="3">
    <source>
        <dbReference type="EMBL" id="TSE35818.1"/>
    </source>
</evidence>
<gene>
    <name evidence="2" type="ORF">A9O67_11585</name>
    <name evidence="3" type="ORF">Tfont_02162</name>
</gene>
<keyword evidence="4" id="KW-1185">Reference proteome</keyword>
<dbReference type="SMART" id="SM00260">
    <property type="entry name" value="CheW"/>
    <property type="match status" value="1"/>
</dbReference>
<dbReference type="SUPFAM" id="SSF50341">
    <property type="entry name" value="CheW-like"/>
    <property type="match status" value="1"/>
</dbReference>
<dbReference type="Pfam" id="PF01584">
    <property type="entry name" value="CheW"/>
    <property type="match status" value="1"/>
</dbReference>
<dbReference type="EMBL" id="LZDH01000006">
    <property type="protein sequence ID" value="OBS31826.1"/>
    <property type="molecule type" value="Genomic_DNA"/>
</dbReference>
<feature type="domain" description="CheW-like" evidence="1">
    <location>
        <begin position="31"/>
        <end position="170"/>
    </location>
</feature>
<dbReference type="Gene3D" id="2.40.50.180">
    <property type="entry name" value="CheA-289, Domain 4"/>
    <property type="match status" value="1"/>
</dbReference>
<accession>A0A1A6DYS6</accession>